<dbReference type="PANTHER" id="PTHR33392:SF6">
    <property type="entry name" value="POLYISOPRENYL-TEICHOIC ACID--PEPTIDOGLYCAN TEICHOIC ACID TRANSFERASE TAGU"/>
    <property type="match status" value="1"/>
</dbReference>
<evidence type="ECO:0000256" key="2">
    <source>
        <dbReference type="SAM" id="Phobius"/>
    </source>
</evidence>
<evidence type="ECO:0000313" key="5">
    <source>
        <dbReference type="EMBL" id="OGH87520.1"/>
    </source>
</evidence>
<dbReference type="AlphaFoldDB" id="A0A1F6NUN0"/>
<protein>
    <recommendedName>
        <fullName evidence="7">Cell envelope-related transcriptional attenuator domain-containing protein</fullName>
    </recommendedName>
</protein>
<evidence type="ECO:0000259" key="4">
    <source>
        <dbReference type="Pfam" id="PF13399"/>
    </source>
</evidence>
<dbReference type="STRING" id="1798704.A3J93_03250"/>
<organism evidence="5 6">
    <name type="scientific">Candidatus Magasanikbacteria bacterium RIFOXYC2_FULL_42_28</name>
    <dbReference type="NCBI Taxonomy" id="1798704"/>
    <lineage>
        <taxon>Bacteria</taxon>
        <taxon>Candidatus Magasanikiibacteriota</taxon>
    </lineage>
</organism>
<reference evidence="5 6" key="1">
    <citation type="journal article" date="2016" name="Nat. Commun.">
        <title>Thousands of microbial genomes shed light on interconnected biogeochemical processes in an aquifer system.</title>
        <authorList>
            <person name="Anantharaman K."/>
            <person name="Brown C.T."/>
            <person name="Hug L.A."/>
            <person name="Sharon I."/>
            <person name="Castelle C.J."/>
            <person name="Probst A.J."/>
            <person name="Thomas B.C."/>
            <person name="Singh A."/>
            <person name="Wilkins M.J."/>
            <person name="Karaoz U."/>
            <person name="Brodie E.L."/>
            <person name="Williams K.H."/>
            <person name="Hubbard S.S."/>
            <person name="Banfield J.F."/>
        </authorList>
    </citation>
    <scope>NUCLEOTIDE SEQUENCE [LARGE SCALE GENOMIC DNA]</scope>
</reference>
<dbReference type="Pfam" id="PF03816">
    <property type="entry name" value="LytR_cpsA_psr"/>
    <property type="match status" value="1"/>
</dbReference>
<dbReference type="PANTHER" id="PTHR33392">
    <property type="entry name" value="POLYISOPRENYL-TEICHOIC ACID--PEPTIDOGLYCAN TEICHOIC ACID TRANSFERASE TAGU"/>
    <property type="match status" value="1"/>
</dbReference>
<comment type="caution">
    <text evidence="5">The sequence shown here is derived from an EMBL/GenBank/DDBJ whole genome shotgun (WGS) entry which is preliminary data.</text>
</comment>
<dbReference type="Gene3D" id="3.30.70.2390">
    <property type="match status" value="1"/>
</dbReference>
<name>A0A1F6NUN0_9BACT</name>
<evidence type="ECO:0008006" key="7">
    <source>
        <dbReference type="Google" id="ProtNLM"/>
    </source>
</evidence>
<dbReference type="EMBL" id="MFQZ01000010">
    <property type="protein sequence ID" value="OGH87520.1"/>
    <property type="molecule type" value="Genomic_DNA"/>
</dbReference>
<dbReference type="Pfam" id="PF13399">
    <property type="entry name" value="LytR_C"/>
    <property type="match status" value="1"/>
</dbReference>
<feature type="transmembrane region" description="Helical" evidence="2">
    <location>
        <begin position="26"/>
        <end position="45"/>
    </location>
</feature>
<dbReference type="InterPro" id="IPR027381">
    <property type="entry name" value="LytR/CpsA/Psr_C"/>
</dbReference>
<keyword evidence="2" id="KW-1133">Transmembrane helix</keyword>
<keyword evidence="2" id="KW-0472">Membrane</keyword>
<dbReference type="InterPro" id="IPR004474">
    <property type="entry name" value="LytR_CpsA_psr"/>
</dbReference>
<dbReference type="NCBIfam" id="TIGR00350">
    <property type="entry name" value="lytR_cpsA_psr"/>
    <property type="match status" value="1"/>
</dbReference>
<keyword evidence="2" id="KW-0812">Transmembrane</keyword>
<evidence type="ECO:0000259" key="3">
    <source>
        <dbReference type="Pfam" id="PF03816"/>
    </source>
</evidence>
<proteinExistence type="inferred from homology"/>
<accession>A0A1F6NUN0</accession>
<dbReference type="InterPro" id="IPR050922">
    <property type="entry name" value="LytR/CpsA/Psr_CW_biosynth"/>
</dbReference>
<evidence type="ECO:0000256" key="1">
    <source>
        <dbReference type="ARBA" id="ARBA00006068"/>
    </source>
</evidence>
<feature type="domain" description="Cell envelope-related transcriptional attenuator" evidence="3">
    <location>
        <begin position="113"/>
        <end position="273"/>
    </location>
</feature>
<dbReference type="Proteomes" id="UP000177907">
    <property type="component" value="Unassembled WGS sequence"/>
</dbReference>
<sequence>MTEETENVNWLNSEQFEPENPPPKKHWGWLFFIILIVVFLSSCGVRKLTLAAWPNDPGSYDPLTLKPKNIGFLASVKNFVFHSDNILKGQEDDRVNILLLGMGGPGHDGPYLTDTNIVLSIQPSTNQIAMISVPRDLGVELDGYGLRKINSANAFGEVKNAGQGGEYAREIFAKTFNLDIPYYVRVDFKAFMELIDAVGGVTIDVPRAFTDSAFPGPNYSYQTISFKAGRQNLTGETALQYARSRHGNNGEGSDFARARRQQQVLTALKEKLLSFGTYTNPVKVRNILESLTTHVATNLDFGQLMYLANLAKNINGEIKMLVLDNQTDGYLESYIAPNGAFVLKPKTSNFEQINLAMQNVFSESISAIAPTAPAENKPIFSTAKIEVQNGTWRVGLAAKTAARLQDTGFTTLPASNASSRPLTETTIYVKNVKIDKEIITALNKIIAGPVKTKLPDWMTTTDNTASSSLPYNPEADIIVVLGEDFDE</sequence>
<dbReference type="Gene3D" id="3.40.630.190">
    <property type="entry name" value="LCP protein"/>
    <property type="match status" value="1"/>
</dbReference>
<feature type="domain" description="LytR/CpsA/Psr regulator C-terminal" evidence="4">
    <location>
        <begin position="383"/>
        <end position="485"/>
    </location>
</feature>
<evidence type="ECO:0000313" key="6">
    <source>
        <dbReference type="Proteomes" id="UP000177907"/>
    </source>
</evidence>
<gene>
    <name evidence="5" type="ORF">A3J93_03250</name>
</gene>
<comment type="similarity">
    <text evidence="1">Belongs to the LytR/CpsA/Psr (LCP) family.</text>
</comment>